<feature type="domain" description="Aspartate/ornithine carbamoyltransferase carbamoyl-P binding" evidence="9">
    <location>
        <begin position="17"/>
        <end position="161"/>
    </location>
</feature>
<comment type="catalytic activity">
    <reaction evidence="6 7">
        <text>carbamoyl phosphate + L-aspartate = N-carbamoyl-L-aspartate + phosphate + H(+)</text>
        <dbReference type="Rhea" id="RHEA:20013"/>
        <dbReference type="ChEBI" id="CHEBI:15378"/>
        <dbReference type="ChEBI" id="CHEBI:29991"/>
        <dbReference type="ChEBI" id="CHEBI:32814"/>
        <dbReference type="ChEBI" id="CHEBI:43474"/>
        <dbReference type="ChEBI" id="CHEBI:58228"/>
        <dbReference type="EC" id="2.1.3.2"/>
    </reaction>
</comment>
<feature type="binding site" evidence="7">
    <location>
        <position position="182"/>
    </location>
    <ligand>
        <name>L-aspartate</name>
        <dbReference type="ChEBI" id="CHEBI:29991"/>
    </ligand>
</feature>
<dbReference type="EMBL" id="LM997413">
    <property type="protein sequence ID" value="CEA04934.1"/>
    <property type="molecule type" value="Genomic_DNA"/>
</dbReference>
<reference evidence="10" key="1">
    <citation type="submission" date="2014-07" db="EMBL/GenBank/DDBJ databases">
        <authorList>
            <person name="Urmite Genomes Urmite Genomes"/>
        </authorList>
    </citation>
    <scope>NUCLEOTIDE SEQUENCE</scope>
    <source>
        <strain evidence="10">12M76_air</strain>
    </source>
</reference>
<feature type="domain" description="Aspartate/ornithine carbamoyltransferase Asp/Orn-binding" evidence="8">
    <location>
        <begin position="169"/>
        <end position="315"/>
    </location>
</feature>
<feature type="binding site" evidence="7">
    <location>
        <position position="152"/>
    </location>
    <ligand>
        <name>carbamoyl phosphate</name>
        <dbReference type="ChEBI" id="CHEBI:58228"/>
    </ligand>
</feature>
<feature type="binding site" evidence="7">
    <location>
        <position position="70"/>
    </location>
    <ligand>
        <name>carbamoyl phosphate</name>
        <dbReference type="ChEBI" id="CHEBI:58228"/>
    </ligand>
</feature>
<feature type="binding site" evidence="7">
    <location>
        <position position="97"/>
    </location>
    <ligand>
        <name>L-aspartate</name>
        <dbReference type="ChEBI" id="CHEBI:29991"/>
    </ligand>
</feature>
<dbReference type="InterPro" id="IPR006130">
    <property type="entry name" value="Asp/Orn_carbamoylTrfase"/>
</dbReference>
<evidence type="ECO:0000256" key="5">
    <source>
        <dbReference type="ARBA" id="ARBA00043884"/>
    </source>
</evidence>
<feature type="binding site" evidence="7">
    <location>
        <position position="149"/>
    </location>
    <ligand>
        <name>carbamoyl phosphate</name>
        <dbReference type="ChEBI" id="CHEBI:58228"/>
    </ligand>
</feature>
<keyword evidence="3 7" id="KW-0808">Transferase</keyword>
<feature type="binding site" evidence="7">
    <location>
        <position position="279"/>
    </location>
    <ligand>
        <name>carbamoyl phosphate</name>
        <dbReference type="ChEBI" id="CHEBI:58228"/>
    </ligand>
</feature>
<dbReference type="NCBIfam" id="TIGR00670">
    <property type="entry name" value="asp_carb_tr"/>
    <property type="match status" value="1"/>
</dbReference>
<dbReference type="GO" id="GO:0006207">
    <property type="term" value="P:'de novo' pyrimidine nucleobase biosynthetic process"/>
    <property type="evidence" value="ECO:0007669"/>
    <property type="project" value="InterPro"/>
</dbReference>
<dbReference type="GO" id="GO:0006520">
    <property type="term" value="P:amino acid metabolic process"/>
    <property type="evidence" value="ECO:0007669"/>
    <property type="project" value="InterPro"/>
</dbReference>
<evidence type="ECO:0000256" key="1">
    <source>
        <dbReference type="ARBA" id="ARBA00004852"/>
    </source>
</evidence>
<dbReference type="PRINTS" id="PR00101">
    <property type="entry name" value="ATCASE"/>
</dbReference>
<dbReference type="AlphaFoldDB" id="A0A078MF66"/>
<feature type="binding site" evidence="7">
    <location>
        <position position="69"/>
    </location>
    <ligand>
        <name>carbamoyl phosphate</name>
        <dbReference type="ChEBI" id="CHEBI:58228"/>
    </ligand>
</feature>
<dbReference type="PANTHER" id="PTHR45753">
    <property type="entry name" value="ORNITHINE CARBAMOYLTRANSFERASE, MITOCHONDRIAL"/>
    <property type="match status" value="1"/>
</dbReference>
<comment type="similarity">
    <text evidence="2 7">Belongs to the aspartate/ornithine carbamoyltransferase superfamily. ATCase family.</text>
</comment>
<evidence type="ECO:0000256" key="2">
    <source>
        <dbReference type="ARBA" id="ARBA00008896"/>
    </source>
</evidence>
<keyword evidence="4 7" id="KW-0665">Pyrimidine biosynthesis</keyword>
<organism evidence="10">
    <name type="scientific">Pseudomonas saudimassiliensis</name>
    <dbReference type="NCBI Taxonomy" id="1461581"/>
    <lineage>
        <taxon>Bacteria</taxon>
        <taxon>Pseudomonadati</taxon>
        <taxon>Pseudomonadota</taxon>
        <taxon>Gammaproteobacteria</taxon>
        <taxon>Pseudomonadales</taxon>
        <taxon>Pseudomonadaceae</taxon>
        <taxon>Pseudomonas</taxon>
    </lineage>
</organism>
<dbReference type="PANTHER" id="PTHR45753:SF6">
    <property type="entry name" value="ASPARTATE CARBAMOYLTRANSFERASE"/>
    <property type="match status" value="1"/>
</dbReference>
<feature type="binding site" evidence="7">
    <location>
        <position position="278"/>
    </location>
    <ligand>
        <name>carbamoyl phosphate</name>
        <dbReference type="ChEBI" id="CHEBI:58228"/>
    </ligand>
</feature>
<dbReference type="InterPro" id="IPR002082">
    <property type="entry name" value="Asp_carbamoyltransf"/>
</dbReference>
<dbReference type="EMBL" id="LK391969">
    <property type="protein sequence ID" value="CEF26872.1"/>
    <property type="molecule type" value="Genomic_DNA"/>
</dbReference>
<dbReference type="NCBIfam" id="NF002032">
    <property type="entry name" value="PRK00856.1"/>
    <property type="match status" value="1"/>
</dbReference>
<dbReference type="Gene3D" id="3.40.50.1370">
    <property type="entry name" value="Aspartate/ornithine carbamoyltransferase"/>
    <property type="match status" value="2"/>
</dbReference>
<dbReference type="RefSeq" id="WP_044499445.1">
    <property type="nucleotide sequence ID" value="NZ_LK391969.1"/>
</dbReference>
<evidence type="ECO:0000256" key="7">
    <source>
        <dbReference type="HAMAP-Rule" id="MF_00001"/>
    </source>
</evidence>
<evidence type="ECO:0000256" key="3">
    <source>
        <dbReference type="ARBA" id="ARBA00022679"/>
    </source>
</evidence>
<gene>
    <name evidence="7 10" type="primary">pyrB</name>
    <name evidence="10" type="ORF">BN1049_01806</name>
</gene>
<dbReference type="OrthoDB" id="9774690at2"/>
<evidence type="ECO:0000313" key="10">
    <source>
        <dbReference type="EMBL" id="CEA04934.1"/>
    </source>
</evidence>
<dbReference type="SUPFAM" id="SSF53671">
    <property type="entry name" value="Aspartate/ornithine carbamoyltransferase"/>
    <property type="match status" value="1"/>
</dbReference>
<dbReference type="FunFam" id="3.40.50.1370:FF:000006">
    <property type="entry name" value="Aspartate carbamoyltransferase"/>
    <property type="match status" value="1"/>
</dbReference>
<accession>A0A078MF66</accession>
<dbReference type="GO" id="GO:0016597">
    <property type="term" value="F:amino acid binding"/>
    <property type="evidence" value="ECO:0007669"/>
    <property type="project" value="InterPro"/>
</dbReference>
<evidence type="ECO:0000259" key="8">
    <source>
        <dbReference type="Pfam" id="PF00185"/>
    </source>
</evidence>
<dbReference type="GO" id="GO:0044205">
    <property type="term" value="P:'de novo' UMP biosynthetic process"/>
    <property type="evidence" value="ECO:0007669"/>
    <property type="project" value="UniProtKB-UniRule"/>
</dbReference>
<dbReference type="FunFam" id="3.40.50.1370:FF:000007">
    <property type="entry name" value="Aspartate carbamoyltransferase"/>
    <property type="match status" value="1"/>
</dbReference>
<dbReference type="GO" id="GO:0004070">
    <property type="term" value="F:aspartate carbamoyltransferase activity"/>
    <property type="evidence" value="ECO:0007669"/>
    <property type="project" value="UniProtKB-UniRule"/>
</dbReference>
<dbReference type="Pfam" id="PF00185">
    <property type="entry name" value="OTCace"/>
    <property type="match status" value="1"/>
</dbReference>
<comment type="subunit">
    <text evidence="7">Heterododecamer (2C3:3R2) of six catalytic PyrB chains organized as two trimers (C3), and six regulatory PyrI chains organized as three dimers (R2).</text>
</comment>
<dbReference type="PROSITE" id="PS00097">
    <property type="entry name" value="CARBAMOYLTRANSFERASE"/>
    <property type="match status" value="1"/>
</dbReference>
<name>A0A078MF66_9PSED</name>
<feature type="binding site" evidence="7">
    <location>
        <position position="237"/>
    </location>
    <ligand>
        <name>L-aspartate</name>
        <dbReference type="ChEBI" id="CHEBI:29991"/>
    </ligand>
</feature>
<dbReference type="PATRIC" id="fig|1461581.3.peg.1784"/>
<dbReference type="InterPro" id="IPR036901">
    <property type="entry name" value="Asp/Orn_carbamoylTrfase_sf"/>
</dbReference>
<evidence type="ECO:0000256" key="4">
    <source>
        <dbReference type="ARBA" id="ARBA00022975"/>
    </source>
</evidence>
<feature type="binding site" evidence="7">
    <location>
        <position position="119"/>
    </location>
    <ligand>
        <name>carbamoyl phosphate</name>
        <dbReference type="ChEBI" id="CHEBI:58228"/>
    </ligand>
</feature>
<dbReference type="Pfam" id="PF02729">
    <property type="entry name" value="OTCace_N"/>
    <property type="match status" value="1"/>
</dbReference>
<evidence type="ECO:0000256" key="6">
    <source>
        <dbReference type="ARBA" id="ARBA00048859"/>
    </source>
</evidence>
<dbReference type="UniPathway" id="UPA00070">
    <property type="reaction ID" value="UER00116"/>
</dbReference>
<dbReference type="HAMAP" id="MF_00001">
    <property type="entry name" value="Asp_carb_tr"/>
    <property type="match status" value="1"/>
</dbReference>
<comment type="function">
    <text evidence="5 7">Catalyzes the condensation of carbamoyl phosphate and aspartate to form carbamoyl aspartate and inorganic phosphate, the committed step in the de novo pyrimidine nucleotide biosynthesis pathway.</text>
</comment>
<evidence type="ECO:0000259" key="9">
    <source>
        <dbReference type="Pfam" id="PF02729"/>
    </source>
</evidence>
<protein>
    <recommendedName>
        <fullName evidence="7">Aspartate carbamoyltransferase</fullName>
        <ecNumber evidence="7">2.1.3.2</ecNumber>
    </recommendedName>
    <alternativeName>
        <fullName evidence="7">Aspartate transcarbamylase</fullName>
        <shortName evidence="7">ATCase</shortName>
    </alternativeName>
</protein>
<sequence>MSLKPSQLQLNHQGQLRHFLGIDGLSRELLTEILDTADSFLEVGERAIKKVPLLRGKTVCNVFFENSTRTRSTFELAAKRLSADVLNLDVQTSSTSKGETLYDTLRNLEAMAADMFVVRHGDSGAAHFIARNVCPEVAIINAGDGNHAHPTQAMLDMLTIRRHRAGFEQLSVAIVGDILHSRVARSNMEALRILGCPDIRIIAPRTLLPAGIEQYGVRVFNDLRVGLRDVDVVIMLRLQKERMQSGLLPSEGEFYRQYGLTRDSLALAKPDALVMHPGPINRGVEIESAVADGPQSVILNQVTYGIAVRMAVMSMAMAGQTTQRQASQGGQ</sequence>
<comment type="pathway">
    <text evidence="1 7">Pyrimidine metabolism; UMP biosynthesis via de novo pathway; (S)-dihydroorotate from bicarbonate: step 2/3.</text>
</comment>
<dbReference type="InterPro" id="IPR006132">
    <property type="entry name" value="Asp/Orn_carbamoyltranf_P-bd"/>
</dbReference>
<proteinExistence type="inferred from homology"/>
<dbReference type="GO" id="GO:0005829">
    <property type="term" value="C:cytosol"/>
    <property type="evidence" value="ECO:0007669"/>
    <property type="project" value="TreeGrafter"/>
</dbReference>
<dbReference type="PRINTS" id="PR00100">
    <property type="entry name" value="AOTCASE"/>
</dbReference>
<dbReference type="InterPro" id="IPR006131">
    <property type="entry name" value="Asp_carbamoyltransf_Asp/Orn-bd"/>
</dbReference>
<dbReference type="EC" id="2.1.3.2" evidence="7"/>